<dbReference type="AlphaFoldDB" id="A0A847SD08"/>
<feature type="transmembrane region" description="Helical" evidence="16">
    <location>
        <begin position="177"/>
        <end position="193"/>
    </location>
</feature>
<dbReference type="GO" id="GO:0008955">
    <property type="term" value="F:peptidoglycan glycosyltransferase activity"/>
    <property type="evidence" value="ECO:0007669"/>
    <property type="project" value="UniProtKB-UniRule"/>
</dbReference>
<accession>A0A847SD08</accession>
<dbReference type="PANTHER" id="PTHR30474">
    <property type="entry name" value="CELL CYCLE PROTEIN"/>
    <property type="match status" value="1"/>
</dbReference>
<evidence type="ECO:0000256" key="14">
    <source>
        <dbReference type="ARBA" id="ARBA00038053"/>
    </source>
</evidence>
<feature type="transmembrane region" description="Helical" evidence="16">
    <location>
        <begin position="58"/>
        <end position="75"/>
    </location>
</feature>
<comment type="subcellular location">
    <subcellularLocation>
        <location evidence="16">Cell inner membrane</location>
        <topology evidence="16">Multi-pass membrane protein</topology>
    </subcellularLocation>
    <subcellularLocation>
        <location evidence="1">Cell membrane</location>
        <topology evidence="1">Multi-pass membrane protein</topology>
    </subcellularLocation>
    <text evidence="16">Localizes to the division septum.</text>
</comment>
<feature type="transmembrane region" description="Helical" evidence="16">
    <location>
        <begin position="318"/>
        <end position="341"/>
    </location>
</feature>
<dbReference type="GO" id="GO:0071555">
    <property type="term" value="P:cell wall organization"/>
    <property type="evidence" value="ECO:0007669"/>
    <property type="project" value="UniProtKB-KW"/>
</dbReference>
<dbReference type="PANTHER" id="PTHR30474:SF2">
    <property type="entry name" value="PEPTIDOGLYCAN GLYCOSYLTRANSFERASE FTSW-RELATED"/>
    <property type="match status" value="1"/>
</dbReference>
<dbReference type="NCBIfam" id="TIGR02614">
    <property type="entry name" value="ftsW"/>
    <property type="match status" value="1"/>
</dbReference>
<evidence type="ECO:0000256" key="16">
    <source>
        <dbReference type="HAMAP-Rule" id="MF_00913"/>
    </source>
</evidence>
<evidence type="ECO:0000313" key="17">
    <source>
        <dbReference type="EMBL" id="NLR75048.1"/>
    </source>
</evidence>
<dbReference type="EC" id="2.4.99.28" evidence="16"/>
<dbReference type="InterPro" id="IPR001182">
    <property type="entry name" value="FtsW/RodA"/>
</dbReference>
<protein>
    <recommendedName>
        <fullName evidence="16">Probable peptidoglycan glycosyltransferase FtsW</fullName>
        <shortName evidence="16">PGT</shortName>
        <ecNumber evidence="16">2.4.99.28</ecNumber>
    </recommendedName>
    <alternativeName>
        <fullName evidence="16">Cell division protein FtsW</fullName>
    </alternativeName>
    <alternativeName>
        <fullName evidence="16">Cell wall polymerase</fullName>
    </alternativeName>
    <alternativeName>
        <fullName evidence="16">Peptidoglycan polymerase</fullName>
        <shortName evidence="16">PG polymerase</shortName>
    </alternativeName>
</protein>
<gene>
    <name evidence="16 17" type="primary">ftsW</name>
    <name evidence="17" type="ORF">HF682_07740</name>
</gene>
<feature type="transmembrane region" description="Helical" evidence="16">
    <location>
        <begin position="87"/>
        <end position="105"/>
    </location>
</feature>
<sequence>MVSLSFRQLRNRPQPSGVDAVLVWSTLLLLAIGLVMVYSASIAYAATDKDTNYRITYYLTRQAVFIGVGLVAALLAYQIPTRIWQQYAPYAFLFGLTLLVMVLIPHVGREINGSRRWLGLVVINLQPSELMKLFVVLYAADYTVRKAAYMHSLIKGFVPMFFVMLITGGLLLAEPDFGAFAVITAIAMGTLFLGGMNWRLFVGLVLTLGIGFVLLVTTSEYRYKRVLGFLNPFADPLGKGYQLTHSLIAFGRGEVLGVGLGGSVEKLHYLPEAHTDFLLAIVAEELGFVGVAAVLGLFLLLVWRIFAVGKQALKLERYWSALAAYGVAIWIGGQALINIGVNVGWLPTKGLTLPLMSFGGSGTVANLMALGLVLRIDWESRQMMRGFQV</sequence>
<keyword evidence="16" id="KW-0997">Cell inner membrane</keyword>
<dbReference type="UniPathway" id="UPA00219"/>
<dbReference type="InterPro" id="IPR013437">
    <property type="entry name" value="FtsW"/>
</dbReference>
<dbReference type="GO" id="GO:0032153">
    <property type="term" value="C:cell division site"/>
    <property type="evidence" value="ECO:0007669"/>
    <property type="project" value="UniProtKB-UniRule"/>
</dbReference>
<keyword evidence="8 16" id="KW-0133">Cell shape</keyword>
<evidence type="ECO:0000256" key="3">
    <source>
        <dbReference type="ARBA" id="ARBA00022475"/>
    </source>
</evidence>
<keyword evidence="7 16" id="KW-0812">Transmembrane</keyword>
<keyword evidence="13 16" id="KW-0961">Cell wall biogenesis/degradation</keyword>
<feature type="transmembrane region" description="Helical" evidence="16">
    <location>
        <begin position="353"/>
        <end position="374"/>
    </location>
</feature>
<keyword evidence="9 16" id="KW-0573">Peptidoglycan synthesis</keyword>
<evidence type="ECO:0000256" key="12">
    <source>
        <dbReference type="ARBA" id="ARBA00023306"/>
    </source>
</evidence>
<evidence type="ECO:0000256" key="6">
    <source>
        <dbReference type="ARBA" id="ARBA00022679"/>
    </source>
</evidence>
<feature type="transmembrane region" description="Helical" evidence="16">
    <location>
        <begin position="152"/>
        <end position="171"/>
    </location>
</feature>
<evidence type="ECO:0000256" key="7">
    <source>
        <dbReference type="ARBA" id="ARBA00022692"/>
    </source>
</evidence>
<evidence type="ECO:0000256" key="4">
    <source>
        <dbReference type="ARBA" id="ARBA00022618"/>
    </source>
</evidence>
<comment type="pathway">
    <text evidence="2 16">Cell wall biogenesis; peptidoglycan biosynthesis.</text>
</comment>
<dbReference type="Pfam" id="PF01098">
    <property type="entry name" value="FTSW_RODA_SPOVE"/>
    <property type="match status" value="1"/>
</dbReference>
<comment type="similarity">
    <text evidence="14 16">Belongs to the SEDS family. FtsW subfamily.</text>
</comment>
<dbReference type="GO" id="GO:0043093">
    <property type="term" value="P:FtsZ-dependent cytokinesis"/>
    <property type="evidence" value="ECO:0007669"/>
    <property type="project" value="UniProtKB-UniRule"/>
</dbReference>
<dbReference type="Proteomes" id="UP000587991">
    <property type="component" value="Unassembled WGS sequence"/>
</dbReference>
<keyword evidence="5 16" id="KW-0328">Glycosyltransferase</keyword>
<keyword evidence="4 16" id="KW-0132">Cell division</keyword>
<evidence type="ECO:0000313" key="18">
    <source>
        <dbReference type="Proteomes" id="UP000587991"/>
    </source>
</evidence>
<dbReference type="HAMAP" id="MF_00913">
    <property type="entry name" value="PGT_FtsW_proteobact"/>
    <property type="match status" value="1"/>
</dbReference>
<reference evidence="17 18" key="1">
    <citation type="submission" date="2020-04" db="EMBL/GenBank/DDBJ databases">
        <title>Draft genome of Leeia sp. IMCC25680.</title>
        <authorList>
            <person name="Song J."/>
            <person name="Cho J.-C."/>
        </authorList>
    </citation>
    <scope>NUCLEOTIDE SEQUENCE [LARGE SCALE GENOMIC DNA]</scope>
    <source>
        <strain evidence="17 18">IMCC25680</strain>
    </source>
</reference>
<feature type="transmembrane region" description="Helical" evidence="16">
    <location>
        <begin position="200"/>
        <end position="218"/>
    </location>
</feature>
<comment type="catalytic activity">
    <reaction evidence="15 16">
        <text>[GlcNAc-(1-&gt;4)-Mur2Ac(oyl-L-Ala-gamma-D-Glu-L-Lys-D-Ala-D-Ala)](n)-di-trans,octa-cis-undecaprenyl diphosphate + beta-D-GlcNAc-(1-&gt;4)-Mur2Ac(oyl-L-Ala-gamma-D-Glu-L-Lys-D-Ala-D-Ala)-di-trans,octa-cis-undecaprenyl diphosphate = [GlcNAc-(1-&gt;4)-Mur2Ac(oyl-L-Ala-gamma-D-Glu-L-Lys-D-Ala-D-Ala)](n+1)-di-trans,octa-cis-undecaprenyl diphosphate + di-trans,octa-cis-undecaprenyl diphosphate + H(+)</text>
        <dbReference type="Rhea" id="RHEA:23708"/>
        <dbReference type="Rhea" id="RHEA-COMP:9602"/>
        <dbReference type="Rhea" id="RHEA-COMP:9603"/>
        <dbReference type="ChEBI" id="CHEBI:15378"/>
        <dbReference type="ChEBI" id="CHEBI:58405"/>
        <dbReference type="ChEBI" id="CHEBI:60033"/>
        <dbReference type="ChEBI" id="CHEBI:78435"/>
        <dbReference type="EC" id="2.4.99.28"/>
    </reaction>
</comment>
<evidence type="ECO:0000256" key="13">
    <source>
        <dbReference type="ARBA" id="ARBA00023316"/>
    </source>
</evidence>
<keyword evidence="3 16" id="KW-1003">Cell membrane</keyword>
<evidence type="ECO:0000256" key="8">
    <source>
        <dbReference type="ARBA" id="ARBA00022960"/>
    </source>
</evidence>
<dbReference type="GO" id="GO:0009252">
    <property type="term" value="P:peptidoglycan biosynthetic process"/>
    <property type="evidence" value="ECO:0007669"/>
    <property type="project" value="UniProtKB-UniRule"/>
</dbReference>
<keyword evidence="10 16" id="KW-1133">Transmembrane helix</keyword>
<evidence type="ECO:0000256" key="9">
    <source>
        <dbReference type="ARBA" id="ARBA00022984"/>
    </source>
</evidence>
<dbReference type="GO" id="GO:0008360">
    <property type="term" value="P:regulation of cell shape"/>
    <property type="evidence" value="ECO:0007669"/>
    <property type="project" value="UniProtKB-KW"/>
</dbReference>
<keyword evidence="6 16" id="KW-0808">Transferase</keyword>
<organism evidence="17 18">
    <name type="scientific">Leeia aquatica</name>
    <dbReference type="NCBI Taxonomy" id="2725557"/>
    <lineage>
        <taxon>Bacteria</taxon>
        <taxon>Pseudomonadati</taxon>
        <taxon>Pseudomonadota</taxon>
        <taxon>Betaproteobacteria</taxon>
        <taxon>Neisseriales</taxon>
        <taxon>Leeiaceae</taxon>
        <taxon>Leeia</taxon>
    </lineage>
</organism>
<evidence type="ECO:0000256" key="10">
    <source>
        <dbReference type="ARBA" id="ARBA00022989"/>
    </source>
</evidence>
<keyword evidence="11 16" id="KW-0472">Membrane</keyword>
<evidence type="ECO:0000256" key="11">
    <source>
        <dbReference type="ARBA" id="ARBA00023136"/>
    </source>
</evidence>
<evidence type="ECO:0000256" key="5">
    <source>
        <dbReference type="ARBA" id="ARBA00022676"/>
    </source>
</evidence>
<dbReference type="EMBL" id="JABAIM010000001">
    <property type="protein sequence ID" value="NLR75048.1"/>
    <property type="molecule type" value="Genomic_DNA"/>
</dbReference>
<comment type="caution">
    <text evidence="17">The sequence shown here is derived from an EMBL/GenBank/DDBJ whole genome shotgun (WGS) entry which is preliminary data.</text>
</comment>
<evidence type="ECO:0000256" key="15">
    <source>
        <dbReference type="ARBA" id="ARBA00049902"/>
    </source>
</evidence>
<proteinExistence type="inferred from homology"/>
<evidence type="ECO:0000256" key="2">
    <source>
        <dbReference type="ARBA" id="ARBA00004752"/>
    </source>
</evidence>
<feature type="transmembrane region" description="Helical" evidence="16">
    <location>
        <begin position="286"/>
        <end position="306"/>
    </location>
</feature>
<comment type="function">
    <text evidence="16">Peptidoglycan polymerase that is essential for cell division.</text>
</comment>
<dbReference type="GO" id="GO:0005886">
    <property type="term" value="C:plasma membrane"/>
    <property type="evidence" value="ECO:0007669"/>
    <property type="project" value="UniProtKB-SubCell"/>
</dbReference>
<evidence type="ECO:0000256" key="1">
    <source>
        <dbReference type="ARBA" id="ARBA00004651"/>
    </source>
</evidence>
<keyword evidence="18" id="KW-1185">Reference proteome</keyword>
<dbReference type="RefSeq" id="WP_168876607.1">
    <property type="nucleotide sequence ID" value="NZ_JABAIM010000001.1"/>
</dbReference>
<name>A0A847SD08_9NEIS</name>
<feature type="transmembrane region" description="Helical" evidence="16">
    <location>
        <begin position="117"/>
        <end position="140"/>
    </location>
</feature>
<feature type="transmembrane region" description="Helical" evidence="16">
    <location>
        <begin position="21"/>
        <end position="46"/>
    </location>
</feature>
<keyword evidence="12 16" id="KW-0131">Cell cycle</keyword>
<dbReference type="GO" id="GO:0015648">
    <property type="term" value="F:lipid-linked peptidoglycan transporter activity"/>
    <property type="evidence" value="ECO:0007669"/>
    <property type="project" value="TreeGrafter"/>
</dbReference>